<keyword evidence="1" id="KW-0732">Signal</keyword>
<dbReference type="SUPFAM" id="SSF49785">
    <property type="entry name" value="Galactose-binding domain-like"/>
    <property type="match status" value="1"/>
</dbReference>
<sequence length="288" mass="31517" precursor="true">MTASFAFVPARICCGLRPLLLIAFTAGSASAQLPADAKPFPELKLETGIAYSTPKSVIVELKEIPKDGKLNLPRMANVITEARWLGDDSSESMKLHSEIDEWTVHLKNVPAAKPLLLELVTDSVPLAFSGKVIAGADKDGVITLPAKFAKTHGEKLRFEPQPHKNTVGYWTVASDFAEWRLKTDKAATYDVEIFQGCGKGHGGSDIEIRVGDQKVSLQVKDTGHFQNFLWRSMGQLRVPAGDDITLKLVAVKKAGGAVMDCRAIRLIPAENKDPRLRFEGQEDRATQQ</sequence>
<evidence type="ECO:0000313" key="2">
    <source>
        <dbReference type="EMBL" id="APZ96347.1"/>
    </source>
</evidence>
<dbReference type="Proteomes" id="UP000187735">
    <property type="component" value="Chromosome"/>
</dbReference>
<dbReference type="KEGG" id="fmr:Fuma_06015"/>
<dbReference type="OrthoDB" id="253099at2"/>
<dbReference type="Gene3D" id="2.60.120.260">
    <property type="entry name" value="Galactose-binding domain-like"/>
    <property type="match status" value="1"/>
</dbReference>
<dbReference type="RefSeq" id="WP_145944459.1">
    <property type="nucleotide sequence ID" value="NZ_CP017641.1"/>
</dbReference>
<dbReference type="AlphaFoldDB" id="A0A1P8WQL5"/>
<dbReference type="EMBL" id="CP017641">
    <property type="protein sequence ID" value="APZ96347.1"/>
    <property type="molecule type" value="Genomic_DNA"/>
</dbReference>
<gene>
    <name evidence="2" type="ORF">Fuma_06015</name>
</gene>
<evidence type="ECO:0000313" key="3">
    <source>
        <dbReference type="Proteomes" id="UP000187735"/>
    </source>
</evidence>
<name>A0A1P8WQL5_9PLAN</name>
<dbReference type="STRING" id="1891926.Fuma_06015"/>
<proteinExistence type="predicted"/>
<organism evidence="2 3">
    <name type="scientific">Fuerstiella marisgermanici</name>
    <dbReference type="NCBI Taxonomy" id="1891926"/>
    <lineage>
        <taxon>Bacteria</taxon>
        <taxon>Pseudomonadati</taxon>
        <taxon>Planctomycetota</taxon>
        <taxon>Planctomycetia</taxon>
        <taxon>Planctomycetales</taxon>
        <taxon>Planctomycetaceae</taxon>
        <taxon>Fuerstiella</taxon>
    </lineage>
</organism>
<accession>A0A1P8WQL5</accession>
<feature type="chain" id="PRO_5010354764" evidence="1">
    <location>
        <begin position="32"/>
        <end position="288"/>
    </location>
</feature>
<reference evidence="2 3" key="1">
    <citation type="journal article" date="2016" name="Front. Microbiol.">
        <title>Fuerstia marisgermanicae gen. nov., sp. nov., an Unusual Member of the Phylum Planctomycetes from the German Wadden Sea.</title>
        <authorList>
            <person name="Kohn T."/>
            <person name="Heuer A."/>
            <person name="Jogler M."/>
            <person name="Vollmers J."/>
            <person name="Boedeker C."/>
            <person name="Bunk B."/>
            <person name="Rast P."/>
            <person name="Borchert D."/>
            <person name="Glockner I."/>
            <person name="Freese H.M."/>
            <person name="Klenk H.P."/>
            <person name="Overmann J."/>
            <person name="Kaster A.K."/>
            <person name="Rohde M."/>
            <person name="Wiegand S."/>
            <person name="Jogler C."/>
        </authorList>
    </citation>
    <scope>NUCLEOTIDE SEQUENCE [LARGE SCALE GENOMIC DNA]</scope>
    <source>
        <strain evidence="2 3">NH11</strain>
    </source>
</reference>
<keyword evidence="3" id="KW-1185">Reference proteome</keyword>
<feature type="signal peptide" evidence="1">
    <location>
        <begin position="1"/>
        <end position="31"/>
    </location>
</feature>
<protein>
    <submittedName>
        <fullName evidence="2">Uncharacterized protein</fullName>
    </submittedName>
</protein>
<evidence type="ECO:0000256" key="1">
    <source>
        <dbReference type="SAM" id="SignalP"/>
    </source>
</evidence>
<dbReference type="InterPro" id="IPR008979">
    <property type="entry name" value="Galactose-bd-like_sf"/>
</dbReference>